<organism evidence="2 3">
    <name type="scientific">Micromonospora tulbaghiae</name>
    <dbReference type="NCBI Taxonomy" id="479978"/>
    <lineage>
        <taxon>Bacteria</taxon>
        <taxon>Bacillati</taxon>
        <taxon>Actinomycetota</taxon>
        <taxon>Actinomycetes</taxon>
        <taxon>Micromonosporales</taxon>
        <taxon>Micromonosporaceae</taxon>
        <taxon>Micromonospora</taxon>
    </lineage>
</organism>
<name>A0A386WFL3_9ACTN</name>
<gene>
    <name evidence="2" type="ORF">CSH63_05340</name>
</gene>
<feature type="compositionally biased region" description="Polar residues" evidence="1">
    <location>
        <begin position="16"/>
        <end position="30"/>
    </location>
</feature>
<evidence type="ECO:0000313" key="3">
    <source>
        <dbReference type="Proteomes" id="UP000267804"/>
    </source>
</evidence>
<accession>A0A386WFL3</accession>
<sequence>MGRRRRGPQQPLPPASRSNSATATPSTRPTQRPWCDEQSGGCRLWIPVNGEVGHGYGACTNPASNFDGRVRFEHDGCTAFANRDDGSFG</sequence>
<dbReference type="EMBL" id="CP024087">
    <property type="protein sequence ID" value="AYF26881.1"/>
    <property type="molecule type" value="Genomic_DNA"/>
</dbReference>
<proteinExistence type="predicted"/>
<dbReference type="Pfam" id="PF11228">
    <property type="entry name" value="DUF3027"/>
    <property type="match status" value="1"/>
</dbReference>
<reference evidence="2 3" key="1">
    <citation type="submission" date="2017-10" db="EMBL/GenBank/DDBJ databases">
        <title>Integration of genomic and chemical information greatly accelerates assignment of the full stereostructure of myelolactone, a potent inhibitor of myeloma from a marine-derived Micromonospora.</title>
        <authorList>
            <person name="Kim M.C."/>
            <person name="Machado H."/>
            <person name="Jensen P.R."/>
            <person name="Fenical W."/>
        </authorList>
    </citation>
    <scope>NUCLEOTIDE SEQUENCE [LARGE SCALE GENOMIC DNA]</scope>
    <source>
        <strain evidence="2 3">CNY-010</strain>
    </source>
</reference>
<evidence type="ECO:0008006" key="4">
    <source>
        <dbReference type="Google" id="ProtNLM"/>
    </source>
</evidence>
<dbReference type="InterPro" id="IPR021391">
    <property type="entry name" value="DUF3027"/>
</dbReference>
<protein>
    <recommendedName>
        <fullName evidence="4">DUF3027 domain-containing protein</fullName>
    </recommendedName>
</protein>
<feature type="region of interest" description="Disordered" evidence="1">
    <location>
        <begin position="1"/>
        <end position="36"/>
    </location>
</feature>
<evidence type="ECO:0000313" key="2">
    <source>
        <dbReference type="EMBL" id="AYF26881.1"/>
    </source>
</evidence>
<dbReference type="AlphaFoldDB" id="A0A386WFL3"/>
<dbReference type="KEGG" id="mtua:CSH63_05340"/>
<dbReference type="Proteomes" id="UP000267804">
    <property type="component" value="Chromosome"/>
</dbReference>
<evidence type="ECO:0000256" key="1">
    <source>
        <dbReference type="SAM" id="MobiDB-lite"/>
    </source>
</evidence>